<feature type="compositionally biased region" description="Low complexity" evidence="1">
    <location>
        <begin position="146"/>
        <end position="161"/>
    </location>
</feature>
<gene>
    <name evidence="2" type="ORF">ABL78_7142</name>
</gene>
<feature type="region of interest" description="Disordered" evidence="1">
    <location>
        <begin position="1"/>
        <end position="72"/>
    </location>
</feature>
<feature type="compositionally biased region" description="Low complexity" evidence="1">
    <location>
        <begin position="466"/>
        <end position="496"/>
    </location>
</feature>
<feature type="compositionally biased region" description="Pro residues" evidence="1">
    <location>
        <begin position="423"/>
        <end position="432"/>
    </location>
</feature>
<name>A0A0N1P9Z1_LEPSE</name>
<feature type="compositionally biased region" description="Low complexity" evidence="1">
    <location>
        <begin position="400"/>
        <end position="411"/>
    </location>
</feature>
<evidence type="ECO:0000256" key="1">
    <source>
        <dbReference type="SAM" id="MobiDB-lite"/>
    </source>
</evidence>
<dbReference type="OMA" id="HNQPPYV"/>
<evidence type="ECO:0000313" key="3">
    <source>
        <dbReference type="Proteomes" id="UP000038009"/>
    </source>
</evidence>
<comment type="caution">
    <text evidence="2">The sequence shown here is derived from an EMBL/GenBank/DDBJ whole genome shotgun (WGS) entry which is preliminary data.</text>
</comment>
<feature type="compositionally biased region" description="Low complexity" evidence="1">
    <location>
        <begin position="317"/>
        <end position="331"/>
    </location>
</feature>
<protein>
    <submittedName>
        <fullName evidence="2">Uncharacterized protein</fullName>
    </submittedName>
</protein>
<dbReference type="AlphaFoldDB" id="A0A0N1P9Z1"/>
<dbReference type="EMBL" id="LJSK01000321">
    <property type="protein sequence ID" value="KPI83820.1"/>
    <property type="molecule type" value="Genomic_DNA"/>
</dbReference>
<dbReference type="Proteomes" id="UP000038009">
    <property type="component" value="Unassembled WGS sequence"/>
</dbReference>
<feature type="non-terminal residue" evidence="2">
    <location>
        <position position="496"/>
    </location>
</feature>
<feature type="compositionally biased region" description="Low complexity" evidence="1">
    <location>
        <begin position="262"/>
        <end position="277"/>
    </location>
</feature>
<accession>A0A0N1P9Z1</accession>
<feature type="compositionally biased region" description="Low complexity" evidence="1">
    <location>
        <begin position="351"/>
        <end position="373"/>
    </location>
</feature>
<feature type="region of interest" description="Disordered" evidence="1">
    <location>
        <begin position="115"/>
        <end position="496"/>
    </location>
</feature>
<evidence type="ECO:0000313" key="2">
    <source>
        <dbReference type="EMBL" id="KPI83820.1"/>
    </source>
</evidence>
<dbReference type="VEuPathDB" id="TriTrypDB:Lsey_0321_0060"/>
<organism evidence="2 3">
    <name type="scientific">Leptomonas seymouri</name>
    <dbReference type="NCBI Taxonomy" id="5684"/>
    <lineage>
        <taxon>Eukaryota</taxon>
        <taxon>Discoba</taxon>
        <taxon>Euglenozoa</taxon>
        <taxon>Kinetoplastea</taxon>
        <taxon>Metakinetoplastina</taxon>
        <taxon>Trypanosomatida</taxon>
        <taxon>Trypanosomatidae</taxon>
        <taxon>Leishmaniinae</taxon>
        <taxon>Leptomonas</taxon>
    </lineage>
</organism>
<sequence length="496" mass="52316">MSSNPHRSTKPGDEPPRPQVKYSLATLGLAQSTNNGQGLKGHAVPGASAPAPTTSTSKAVSPFGPTASSSKQTATLSYAAVASGNTAARGGTKATVTPSSTTSTAALLAVLNIGGSDRTPANADMKASSPLTSAPKARYTASTSLAQTPADTADPAGTAATVSPPASQSFPSINTVVPPPQASVTQPLGQPYSGPVPFSTATRFPAKVPSFPQAPAHSGEALSFGGVQSSDPSRYPMPTMPMSGALSPPMQHPQQPLPPQPSQLQQQQRYQQQQVQPGVSPYAQQVPQIPQPRGADTAYARSAYASPFQQTVPLDPQQQQQQSQQSSLSSSVARGNPSGAPTPPQPGRTFYPQQQLRQPQMQQPQAYQARPQQNSNFAAAPHAQRDSRTSPNLAALDQRPPLQQPSQSSPAPHVPMYTALPPGFTPPPPSSAPAPASTQAVQQLTQMNPQVRPYPSQMQSPYFARQQQHQPQQQQPQQQQHQPQQQQQQLQQHQPQ</sequence>
<feature type="compositionally biased region" description="Polar residues" evidence="1">
    <location>
        <begin position="438"/>
        <end position="449"/>
    </location>
</feature>
<keyword evidence="3" id="KW-1185">Reference proteome</keyword>
<feature type="compositionally biased region" description="Polar residues" evidence="1">
    <location>
        <begin position="164"/>
        <end position="175"/>
    </location>
</feature>
<reference evidence="2 3" key="1">
    <citation type="journal article" date="2015" name="PLoS Pathog.">
        <title>Leptomonas seymouri: Adaptations to the Dixenous Life Cycle Analyzed by Genome Sequencing, Transcriptome Profiling and Co-infection with Leishmania donovani.</title>
        <authorList>
            <person name="Kraeva N."/>
            <person name="Butenko A."/>
            <person name="Hlavacova J."/>
            <person name="Kostygov A."/>
            <person name="Myskova J."/>
            <person name="Grybchuk D."/>
            <person name="Lestinova T."/>
            <person name="Votypka J."/>
            <person name="Volf P."/>
            <person name="Opperdoes F."/>
            <person name="Flegontov P."/>
            <person name="Lukes J."/>
            <person name="Yurchenko V."/>
        </authorList>
    </citation>
    <scope>NUCLEOTIDE SEQUENCE [LARGE SCALE GENOMIC DNA]</scope>
    <source>
        <strain evidence="2 3">ATCC 30220</strain>
    </source>
</reference>
<proteinExistence type="predicted"/>